<feature type="transmembrane region" description="Helical" evidence="8">
    <location>
        <begin position="236"/>
        <end position="258"/>
    </location>
</feature>
<dbReference type="InterPro" id="IPR005829">
    <property type="entry name" value="Sugar_transporter_CS"/>
</dbReference>
<proteinExistence type="inferred from homology"/>
<evidence type="ECO:0000313" key="10">
    <source>
        <dbReference type="EMBL" id="VVO35473.1"/>
    </source>
</evidence>
<dbReference type="InterPro" id="IPR004638">
    <property type="entry name" value="EmrB-like"/>
</dbReference>
<feature type="transmembrane region" description="Helical" evidence="8">
    <location>
        <begin position="361"/>
        <end position="379"/>
    </location>
</feature>
<feature type="transmembrane region" description="Helical" evidence="8">
    <location>
        <begin position="336"/>
        <end position="355"/>
    </location>
</feature>
<evidence type="ECO:0000256" key="4">
    <source>
        <dbReference type="ARBA" id="ARBA00022475"/>
    </source>
</evidence>
<evidence type="ECO:0000256" key="2">
    <source>
        <dbReference type="ARBA" id="ARBA00008537"/>
    </source>
</evidence>
<reference evidence="10 11" key="1">
    <citation type="submission" date="2019-09" db="EMBL/GenBank/DDBJ databases">
        <authorList>
            <person name="Chandra G."/>
            <person name="Truman W A."/>
        </authorList>
    </citation>
    <scope>NUCLEOTIDE SEQUENCE [LARGE SCALE GENOMIC DNA]</scope>
    <source>
        <strain evidence="10">PS691</strain>
    </source>
</reference>
<comment type="subcellular location">
    <subcellularLocation>
        <location evidence="1">Cell membrane</location>
        <topology evidence="1">Multi-pass membrane protein</topology>
    </subcellularLocation>
</comment>
<feature type="transmembrane region" description="Helical" evidence="8">
    <location>
        <begin position="464"/>
        <end position="490"/>
    </location>
</feature>
<dbReference type="Gene3D" id="1.20.1720.10">
    <property type="entry name" value="Multidrug resistance protein D"/>
    <property type="match status" value="1"/>
</dbReference>
<feature type="transmembrane region" description="Helical" evidence="8">
    <location>
        <begin position="400"/>
        <end position="422"/>
    </location>
</feature>
<dbReference type="OrthoDB" id="9812221at2"/>
<feature type="transmembrane region" description="Helical" evidence="8">
    <location>
        <begin position="82"/>
        <end position="102"/>
    </location>
</feature>
<evidence type="ECO:0000256" key="7">
    <source>
        <dbReference type="ARBA" id="ARBA00023136"/>
    </source>
</evidence>
<dbReference type="NCBIfam" id="TIGR00711">
    <property type="entry name" value="efflux_EmrB"/>
    <property type="match status" value="1"/>
</dbReference>
<dbReference type="PANTHER" id="PTHR42718:SF9">
    <property type="entry name" value="MAJOR FACILITATOR SUPERFAMILY MULTIDRUG TRANSPORTER MFSC"/>
    <property type="match status" value="1"/>
</dbReference>
<feature type="transmembrane region" description="Helical" evidence="8">
    <location>
        <begin position="302"/>
        <end position="324"/>
    </location>
</feature>
<dbReference type="InterPro" id="IPR020846">
    <property type="entry name" value="MFS_dom"/>
</dbReference>
<feature type="transmembrane region" description="Helical" evidence="8">
    <location>
        <begin position="172"/>
        <end position="192"/>
    </location>
</feature>
<feature type="transmembrane region" description="Helical" evidence="8">
    <location>
        <begin position="108"/>
        <end position="129"/>
    </location>
</feature>
<evidence type="ECO:0000259" key="9">
    <source>
        <dbReference type="PROSITE" id="PS50850"/>
    </source>
</evidence>
<keyword evidence="6 8" id="KW-1133">Transmembrane helix</keyword>
<dbReference type="Gene3D" id="1.20.1250.20">
    <property type="entry name" value="MFS general substrate transporter like domains"/>
    <property type="match status" value="1"/>
</dbReference>
<dbReference type="GO" id="GO:0022857">
    <property type="term" value="F:transmembrane transporter activity"/>
    <property type="evidence" value="ECO:0007669"/>
    <property type="project" value="InterPro"/>
</dbReference>
<organism evidence="10 11">
    <name type="scientific">Pseudomonas fluorescens</name>
    <dbReference type="NCBI Taxonomy" id="294"/>
    <lineage>
        <taxon>Bacteria</taxon>
        <taxon>Pseudomonadati</taxon>
        <taxon>Pseudomonadota</taxon>
        <taxon>Gammaproteobacteria</taxon>
        <taxon>Pseudomonadales</taxon>
        <taxon>Pseudomonadaceae</taxon>
        <taxon>Pseudomonas</taxon>
    </lineage>
</organism>
<feature type="transmembrane region" description="Helical" evidence="8">
    <location>
        <begin position="204"/>
        <end position="221"/>
    </location>
</feature>
<evidence type="ECO:0000256" key="1">
    <source>
        <dbReference type="ARBA" id="ARBA00004651"/>
    </source>
</evidence>
<dbReference type="PROSITE" id="PS50850">
    <property type="entry name" value="MFS"/>
    <property type="match status" value="1"/>
</dbReference>
<evidence type="ECO:0000313" key="11">
    <source>
        <dbReference type="Proteomes" id="UP000337909"/>
    </source>
</evidence>
<evidence type="ECO:0000256" key="3">
    <source>
        <dbReference type="ARBA" id="ARBA00022448"/>
    </source>
</evidence>
<keyword evidence="7 8" id="KW-0472">Membrane</keyword>
<keyword evidence="5 8" id="KW-0812">Transmembrane</keyword>
<dbReference type="EMBL" id="CABVHQ010000086">
    <property type="protein sequence ID" value="VVO35473.1"/>
    <property type="molecule type" value="Genomic_DNA"/>
</dbReference>
<dbReference type="InterPro" id="IPR011701">
    <property type="entry name" value="MFS"/>
</dbReference>
<dbReference type="SUPFAM" id="SSF103473">
    <property type="entry name" value="MFS general substrate transporter"/>
    <property type="match status" value="1"/>
</dbReference>
<keyword evidence="3" id="KW-0813">Transport</keyword>
<dbReference type="PANTHER" id="PTHR42718">
    <property type="entry name" value="MAJOR FACILITATOR SUPERFAMILY MULTIDRUG TRANSPORTER MFSC"/>
    <property type="match status" value="1"/>
</dbReference>
<feature type="transmembrane region" description="Helical" evidence="8">
    <location>
        <begin position="55"/>
        <end position="75"/>
    </location>
</feature>
<dbReference type="Pfam" id="PF07690">
    <property type="entry name" value="MFS_1"/>
    <property type="match status" value="1"/>
</dbReference>
<feature type="transmembrane region" description="Helical" evidence="8">
    <location>
        <begin position="270"/>
        <end position="290"/>
    </location>
</feature>
<accession>A0A5E7FDE7</accession>
<dbReference type="GO" id="GO:0005886">
    <property type="term" value="C:plasma membrane"/>
    <property type="evidence" value="ECO:0007669"/>
    <property type="project" value="UniProtKB-SubCell"/>
</dbReference>
<gene>
    <name evidence="10" type="primary">emrB_4</name>
    <name evidence="10" type="ORF">PS691_05284</name>
</gene>
<dbReference type="InterPro" id="IPR036259">
    <property type="entry name" value="MFS_trans_sf"/>
</dbReference>
<dbReference type="PROSITE" id="PS00217">
    <property type="entry name" value="SUGAR_TRANSPORT_2"/>
    <property type="match status" value="1"/>
</dbReference>
<sequence length="497" mass="53184">MNANLVGTPAGEGARTLRFAALLATYMQSANLPVPNSALRFIQGSLSMTDDQAGWIFTSYLAASAITLPIAQWLAGRYGLKLVYQATIAIFALGLLLATVATTPLEFVGARIIQGAASGVLAPLSMAIAMETLPPARRGKFGSVFTAIVLLGIASAPSIGGWLSEYYGWRSMFYISLALSAFIFLVMTLLLAEKKAEKSPPFDFFGVGTFTLGMIGLQMLLDRGERLDWFASPEIWLEAVAGAVGLYLFVVHVLTAKVHFLHKNLFRDSNFVLSTIIFFALGFVLLPTMALTSPMLDELLGFPPVTTGYLTIPRGVGLVGAFILMGRVPDCIDQRLFVAAGVAVVVYANWLMLGYSPAMDWWPVAVAGAIQGVGLGVLMPSISKVAFSTLDPKLRPEGTGLFNLARVYGSTIGVAVVQIFFFNNTQAMHMALASNLTPYRAAAHPLTASLPGLGLLNEMITGQAAFIAVIGQFKILMLAMLVVSPLVIFLRKPVATN</sequence>
<name>A0A5E7FDE7_PSEFL</name>
<feature type="transmembrane region" description="Helical" evidence="8">
    <location>
        <begin position="141"/>
        <end position="160"/>
    </location>
</feature>
<evidence type="ECO:0000256" key="5">
    <source>
        <dbReference type="ARBA" id="ARBA00022692"/>
    </source>
</evidence>
<dbReference type="AlphaFoldDB" id="A0A5E7FDE7"/>
<evidence type="ECO:0000256" key="6">
    <source>
        <dbReference type="ARBA" id="ARBA00022989"/>
    </source>
</evidence>
<protein>
    <submittedName>
        <fullName evidence="10">Multidrug export protein EmrB</fullName>
    </submittedName>
</protein>
<evidence type="ECO:0000256" key="8">
    <source>
        <dbReference type="SAM" id="Phobius"/>
    </source>
</evidence>
<keyword evidence="4" id="KW-1003">Cell membrane</keyword>
<dbReference type="RefSeq" id="WP_150645083.1">
    <property type="nucleotide sequence ID" value="NZ_CABVHQ010000086.1"/>
</dbReference>
<comment type="similarity">
    <text evidence="2">Belongs to the major facilitator superfamily. EmrB family.</text>
</comment>
<dbReference type="Proteomes" id="UP000337909">
    <property type="component" value="Unassembled WGS sequence"/>
</dbReference>
<feature type="domain" description="Major facilitator superfamily (MFS) profile" evidence="9">
    <location>
        <begin position="17"/>
        <end position="496"/>
    </location>
</feature>